<dbReference type="EMBL" id="LMWM01000011">
    <property type="protein sequence ID" value="KUM88169.1"/>
    <property type="molecule type" value="Genomic_DNA"/>
</dbReference>
<comment type="caution">
    <text evidence="5">The sequence shown here is derived from an EMBL/GenBank/DDBJ whole genome shotgun (WGS) entry which is preliminary data.</text>
</comment>
<dbReference type="InterPro" id="IPR045313">
    <property type="entry name" value="CBR1-like"/>
</dbReference>
<evidence type="ECO:0000313" key="6">
    <source>
        <dbReference type="Proteomes" id="UP000053039"/>
    </source>
</evidence>
<evidence type="ECO:0000256" key="4">
    <source>
        <dbReference type="RuleBase" id="RU000363"/>
    </source>
</evidence>
<dbReference type="PANTHER" id="PTHR43490">
    <property type="entry name" value="(+)-NEOMENTHOL DEHYDROGENASE"/>
    <property type="match status" value="1"/>
</dbReference>
<proteinExistence type="inferred from homology"/>
<evidence type="ECO:0000256" key="2">
    <source>
        <dbReference type="ARBA" id="ARBA00022857"/>
    </source>
</evidence>
<dbReference type="OrthoDB" id="9781117at2"/>
<gene>
    <name evidence="5" type="ORF">AQI94_13815</name>
</gene>
<dbReference type="PROSITE" id="PS00061">
    <property type="entry name" value="ADH_SHORT"/>
    <property type="match status" value="1"/>
</dbReference>
<reference evidence="5 6" key="1">
    <citation type="submission" date="2015-10" db="EMBL/GenBank/DDBJ databases">
        <title>Draft genome sequence of Streptomyces pseudovenezuelae DSM 40212, type strain for the species Streptomyces pseudovenezuelae.</title>
        <authorList>
            <person name="Ruckert C."/>
            <person name="Winkler A."/>
            <person name="Kalinowski J."/>
            <person name="Kampfer P."/>
            <person name="Glaeser S."/>
        </authorList>
    </citation>
    <scope>NUCLEOTIDE SEQUENCE [LARGE SCALE GENOMIC DNA]</scope>
    <source>
        <strain evidence="5 6">DSM 40212</strain>
    </source>
</reference>
<dbReference type="InterPro" id="IPR036291">
    <property type="entry name" value="NAD(P)-bd_dom_sf"/>
</dbReference>
<dbReference type="PRINTS" id="PR00080">
    <property type="entry name" value="SDRFAMILY"/>
</dbReference>
<accession>A0A101N805</accession>
<name>A0A101N805_9ACTN</name>
<dbReference type="InterPro" id="IPR002347">
    <property type="entry name" value="SDR_fam"/>
</dbReference>
<comment type="similarity">
    <text evidence="1 4">Belongs to the short-chain dehydrogenases/reductases (SDR) family.</text>
</comment>
<dbReference type="RefSeq" id="WP_031049691.1">
    <property type="nucleotide sequence ID" value="NZ_JBEYZI010000079.1"/>
</dbReference>
<evidence type="ECO:0000313" key="5">
    <source>
        <dbReference type="EMBL" id="KUM88169.1"/>
    </source>
</evidence>
<dbReference type="Gene3D" id="3.40.50.720">
    <property type="entry name" value="NAD(P)-binding Rossmann-like Domain"/>
    <property type="match status" value="1"/>
</dbReference>
<keyword evidence="3" id="KW-0560">Oxidoreductase</keyword>
<keyword evidence="2" id="KW-0521">NADP</keyword>
<evidence type="ECO:0000256" key="1">
    <source>
        <dbReference type="ARBA" id="ARBA00006484"/>
    </source>
</evidence>
<organism evidence="5 6">
    <name type="scientific">Streptomyces pseudovenezuelae</name>
    <dbReference type="NCBI Taxonomy" id="67350"/>
    <lineage>
        <taxon>Bacteria</taxon>
        <taxon>Bacillati</taxon>
        <taxon>Actinomycetota</taxon>
        <taxon>Actinomycetes</taxon>
        <taxon>Kitasatosporales</taxon>
        <taxon>Streptomycetaceae</taxon>
        <taxon>Streptomyces</taxon>
        <taxon>Streptomyces aurantiacus group</taxon>
    </lineage>
</organism>
<dbReference type="Proteomes" id="UP000053039">
    <property type="component" value="Unassembled WGS sequence"/>
</dbReference>
<dbReference type="PANTHER" id="PTHR43490:SF99">
    <property type="entry name" value="SHORT-CHAIN DEHYDROGENASE_REDUCTASE"/>
    <property type="match status" value="1"/>
</dbReference>
<evidence type="ECO:0000256" key="3">
    <source>
        <dbReference type="ARBA" id="ARBA00023002"/>
    </source>
</evidence>
<protein>
    <submittedName>
        <fullName evidence="5">Short-chain dehydrogenase</fullName>
    </submittedName>
</protein>
<dbReference type="CDD" id="cd05324">
    <property type="entry name" value="carb_red_PTCR-like_SDR_c"/>
    <property type="match status" value="1"/>
</dbReference>
<dbReference type="GO" id="GO:0016616">
    <property type="term" value="F:oxidoreductase activity, acting on the CH-OH group of donors, NAD or NADP as acceptor"/>
    <property type="evidence" value="ECO:0007669"/>
    <property type="project" value="InterPro"/>
</dbReference>
<dbReference type="InterPro" id="IPR020904">
    <property type="entry name" value="Sc_DH/Rdtase_CS"/>
</dbReference>
<sequence>MTTTLITGANKGLGFETARRLVEAGHTVYVGARDADRGRRAADQLGARFVQLDVTDDASVEAAAKTLEAAGGLDVLINNAGIETRTEDNSVPVAATVTADHMRTTFETNVFGVVRVLHAFLPLLQRSAAPVVVNVSSGLGSLTHLSDPDHPAHFYPGIAYPTSKTAVNMLTVQYAKAFPALRINSVEPGFTRTDLNGNTGTQTVAEGAEIIVRMAQVAPDGPTGGYFDVNGPLPW</sequence>
<dbReference type="SUPFAM" id="SSF51735">
    <property type="entry name" value="NAD(P)-binding Rossmann-fold domains"/>
    <property type="match status" value="1"/>
</dbReference>
<dbReference type="Pfam" id="PF00106">
    <property type="entry name" value="adh_short"/>
    <property type="match status" value="1"/>
</dbReference>
<dbReference type="AlphaFoldDB" id="A0A101N805"/>
<dbReference type="PRINTS" id="PR00081">
    <property type="entry name" value="GDHRDH"/>
</dbReference>